<accession>A0A2N9J7J2</accession>
<reference evidence="1" key="1">
    <citation type="submission" date="2018-02" db="EMBL/GenBank/DDBJ databases">
        <authorList>
            <person name="Cohen D.B."/>
            <person name="Kent A.D."/>
        </authorList>
    </citation>
    <scope>NUCLEOTIDE SEQUENCE</scope>
</reference>
<name>A0A2N9J7J2_FAGSY</name>
<protein>
    <recommendedName>
        <fullName evidence="2">Aminotransferase-like plant mobile domain-containing protein</fullName>
    </recommendedName>
</protein>
<organism evidence="1">
    <name type="scientific">Fagus sylvatica</name>
    <name type="common">Beechnut</name>
    <dbReference type="NCBI Taxonomy" id="28930"/>
    <lineage>
        <taxon>Eukaryota</taxon>
        <taxon>Viridiplantae</taxon>
        <taxon>Streptophyta</taxon>
        <taxon>Embryophyta</taxon>
        <taxon>Tracheophyta</taxon>
        <taxon>Spermatophyta</taxon>
        <taxon>Magnoliopsida</taxon>
        <taxon>eudicotyledons</taxon>
        <taxon>Gunneridae</taxon>
        <taxon>Pentapetalae</taxon>
        <taxon>rosids</taxon>
        <taxon>fabids</taxon>
        <taxon>Fagales</taxon>
        <taxon>Fagaceae</taxon>
        <taxon>Fagus</taxon>
    </lineage>
</organism>
<gene>
    <name evidence="1" type="ORF">FSB_LOCUS60203</name>
</gene>
<dbReference type="AlphaFoldDB" id="A0A2N9J7J2"/>
<sequence length="239" mass="26971">MWAIALNEEGKVVAYAPDSLPNTDEEYDAMEISNERTDRQVAENLQRFFDAESDDGADDFSPTPSPGIVIGETTRTTSKRTRVTRVPPPASTQDLELVWPGVPQLAGSKRGGWFWSFPQHSIHVTESSLALFWVYALGVRVPPSDRISGREALAILGLNYLAACYGFTNVYLRVRYLKEVLEGELQEPPTDLRYSQWMAYFIFNCFLGDDQSTIPTLIFGMFKDIDTMKEYAWGALTYV</sequence>
<proteinExistence type="predicted"/>
<evidence type="ECO:0000313" key="1">
    <source>
        <dbReference type="EMBL" id="SPD32321.1"/>
    </source>
</evidence>
<evidence type="ECO:0008006" key="2">
    <source>
        <dbReference type="Google" id="ProtNLM"/>
    </source>
</evidence>
<dbReference type="EMBL" id="OIVN01006398">
    <property type="protein sequence ID" value="SPD32321.1"/>
    <property type="molecule type" value="Genomic_DNA"/>
</dbReference>